<keyword evidence="3" id="KW-0479">Metal-binding</keyword>
<evidence type="ECO:0000256" key="6">
    <source>
        <dbReference type="ARBA" id="ARBA00023049"/>
    </source>
</evidence>
<dbReference type="InterPro" id="IPR018392">
    <property type="entry name" value="LysM"/>
</dbReference>
<dbReference type="EMBL" id="JAGRQC010000001">
    <property type="protein sequence ID" value="MBR0551544.1"/>
    <property type="molecule type" value="Genomic_DNA"/>
</dbReference>
<evidence type="ECO:0000313" key="10">
    <source>
        <dbReference type="Proteomes" id="UP000676996"/>
    </source>
</evidence>
<evidence type="ECO:0000256" key="5">
    <source>
        <dbReference type="ARBA" id="ARBA00022833"/>
    </source>
</evidence>
<dbReference type="RefSeq" id="WP_284052817.1">
    <property type="nucleotide sequence ID" value="NZ_JAGRQC010000001.1"/>
</dbReference>
<sequence>MSIRSRLLICAAPFALAGCAAGLGSAPPVTAGQAAPISASERQQGTQARDQIVSEYGGVYQNARVDAMARRVGQRIAVQSGLSSDPGSFTVTVLDTPVNNAFATPGGYVYVTRGLMALMNDEAELAGVLGHEVAHVAARHSQKRQTASQTNSVLGALGQVLVGAVTGNSRLGQYLGQGIGTGAQLATLGYSRSQEAQADNLGVKYLKSAGYDTGALASVLDDLARQDALDQQLSGNTRSVPEWASTHPDSADRVRAALTEAQQIGGTTLPRDRDAYLSAIDGMLYGDNPDNGIIDGRDFLHPKLRIAFTVPQGFTMSNSAQAVTIKGPNTQAMFSTAAYSGNLQNYVGKVLQDLGVSSGTSAPVQRTTINGIPAAYAQTRANTQSGQVDVTVFAYETSANQAYHFVVLTPAGQGLGAAGSMVQSFRRLSAQQAAAIKPKYVRVVTVQSGDTPASLAARMAFTDHKLDRFLALNGMSANATLQAGQKVKIVTR</sequence>
<dbReference type="GO" id="GO:0016020">
    <property type="term" value="C:membrane"/>
    <property type="evidence" value="ECO:0007669"/>
    <property type="project" value="TreeGrafter"/>
</dbReference>
<feature type="domain" description="LysM" evidence="8">
    <location>
        <begin position="442"/>
        <end position="489"/>
    </location>
</feature>
<dbReference type="PANTHER" id="PTHR22726:SF1">
    <property type="entry name" value="METALLOENDOPEPTIDASE OMA1, MITOCHONDRIAL"/>
    <property type="match status" value="1"/>
</dbReference>
<keyword evidence="4 9" id="KW-0378">Hydrolase</keyword>
<keyword evidence="10" id="KW-1185">Reference proteome</keyword>
<dbReference type="GO" id="GO:0051603">
    <property type="term" value="P:proteolysis involved in protein catabolic process"/>
    <property type="evidence" value="ECO:0007669"/>
    <property type="project" value="TreeGrafter"/>
</dbReference>
<feature type="signal peptide" evidence="7">
    <location>
        <begin position="1"/>
        <end position="17"/>
    </location>
</feature>
<dbReference type="EC" id="3.4.24.-" evidence="9"/>
<protein>
    <submittedName>
        <fullName evidence="9">M48 family metalloprotease</fullName>
        <ecNumber evidence="9">3.4.24.-</ecNumber>
    </submittedName>
</protein>
<dbReference type="Gene3D" id="3.30.2010.10">
    <property type="entry name" value="Metalloproteases ('zincins'), catalytic domain"/>
    <property type="match status" value="1"/>
</dbReference>
<organism evidence="9 10">
    <name type="scientific">Stakelama marina</name>
    <dbReference type="NCBI Taxonomy" id="2826939"/>
    <lineage>
        <taxon>Bacteria</taxon>
        <taxon>Pseudomonadati</taxon>
        <taxon>Pseudomonadota</taxon>
        <taxon>Alphaproteobacteria</taxon>
        <taxon>Sphingomonadales</taxon>
        <taxon>Sphingomonadaceae</taxon>
        <taxon>Stakelama</taxon>
    </lineage>
</organism>
<evidence type="ECO:0000256" key="4">
    <source>
        <dbReference type="ARBA" id="ARBA00022801"/>
    </source>
</evidence>
<dbReference type="CDD" id="cd00118">
    <property type="entry name" value="LysM"/>
    <property type="match status" value="1"/>
</dbReference>
<evidence type="ECO:0000259" key="8">
    <source>
        <dbReference type="PROSITE" id="PS51782"/>
    </source>
</evidence>
<evidence type="ECO:0000256" key="7">
    <source>
        <dbReference type="SAM" id="SignalP"/>
    </source>
</evidence>
<keyword evidence="5" id="KW-0862">Zinc</keyword>
<dbReference type="InterPro" id="IPR051156">
    <property type="entry name" value="Mito/Outer_Membr_Metalloprot"/>
</dbReference>
<evidence type="ECO:0000313" key="9">
    <source>
        <dbReference type="EMBL" id="MBR0551544.1"/>
    </source>
</evidence>
<dbReference type="AlphaFoldDB" id="A0A8T4ICH0"/>
<dbReference type="InterPro" id="IPR001915">
    <property type="entry name" value="Peptidase_M48"/>
</dbReference>
<dbReference type="Proteomes" id="UP000676996">
    <property type="component" value="Unassembled WGS sequence"/>
</dbReference>
<reference evidence="9" key="1">
    <citation type="submission" date="2021-04" db="EMBL/GenBank/DDBJ databases">
        <title>Ouciella asimina sp. nov., isolated from the surface seawater in the hydrothermal field of Okinawa Trough.</title>
        <authorList>
            <person name="Shuang W."/>
        </authorList>
    </citation>
    <scope>NUCLEOTIDE SEQUENCE</scope>
    <source>
        <strain evidence="9">LXI357</strain>
    </source>
</reference>
<evidence type="ECO:0000256" key="2">
    <source>
        <dbReference type="ARBA" id="ARBA00022670"/>
    </source>
</evidence>
<keyword evidence="7" id="KW-0732">Signal</keyword>
<proteinExistence type="predicted"/>
<dbReference type="GO" id="GO:0004222">
    <property type="term" value="F:metalloendopeptidase activity"/>
    <property type="evidence" value="ECO:0007669"/>
    <property type="project" value="InterPro"/>
</dbReference>
<dbReference type="Gene3D" id="3.10.350.10">
    <property type="entry name" value="LysM domain"/>
    <property type="match status" value="1"/>
</dbReference>
<name>A0A8T4ICH0_9SPHN</name>
<keyword evidence="6 9" id="KW-0482">Metalloprotease</keyword>
<accession>A0A8T4ICH0</accession>
<dbReference type="InterPro" id="IPR036779">
    <property type="entry name" value="LysM_dom_sf"/>
</dbReference>
<evidence type="ECO:0000256" key="1">
    <source>
        <dbReference type="ARBA" id="ARBA00001947"/>
    </source>
</evidence>
<keyword evidence="2" id="KW-0645">Protease</keyword>
<dbReference type="Pfam" id="PF01435">
    <property type="entry name" value="Peptidase_M48"/>
    <property type="match status" value="1"/>
</dbReference>
<dbReference type="PANTHER" id="PTHR22726">
    <property type="entry name" value="METALLOENDOPEPTIDASE OMA1"/>
    <property type="match status" value="1"/>
</dbReference>
<comment type="caution">
    <text evidence="9">The sequence shown here is derived from an EMBL/GenBank/DDBJ whole genome shotgun (WGS) entry which is preliminary data.</text>
</comment>
<dbReference type="PROSITE" id="PS51257">
    <property type="entry name" value="PROKAR_LIPOPROTEIN"/>
    <property type="match status" value="1"/>
</dbReference>
<gene>
    <name evidence="9" type="ORF">J7S20_03380</name>
</gene>
<evidence type="ECO:0000256" key="3">
    <source>
        <dbReference type="ARBA" id="ARBA00022723"/>
    </source>
</evidence>
<comment type="cofactor">
    <cofactor evidence="1">
        <name>Zn(2+)</name>
        <dbReference type="ChEBI" id="CHEBI:29105"/>
    </cofactor>
</comment>
<dbReference type="GO" id="GO:0046872">
    <property type="term" value="F:metal ion binding"/>
    <property type="evidence" value="ECO:0007669"/>
    <property type="project" value="UniProtKB-KW"/>
</dbReference>
<dbReference type="PROSITE" id="PS51782">
    <property type="entry name" value="LYSM"/>
    <property type="match status" value="1"/>
</dbReference>
<dbReference type="Pfam" id="PF01476">
    <property type="entry name" value="LysM"/>
    <property type="match status" value="1"/>
</dbReference>
<feature type="chain" id="PRO_5035784492" evidence="7">
    <location>
        <begin position="18"/>
        <end position="492"/>
    </location>
</feature>